<sequence>MNVLCISLKLLWKTGIQKKSGSERAVMKKQFDLWGVKKLPVSSKKWFSKELSNKVTLDKFGPGEANDEFDVDYSKEFTAEKKRRKSVKRTTDNDDGEGDEIDFESGSDDGDGVGIGDSDGSEENDDDMGEISEDGDDGENVEMESESEEEQPVTLRSRGKRDFYNSDESDDEIGENDADKAGEKVSADLDVFSVKKFVIRFVRDFIRFNFSIFACFCSSYQMSSMLYRLIVEWSVPICRDLMQIQCLFTWQRQ</sequence>
<protein>
    <submittedName>
        <fullName evidence="3">NUC153 domain-containing protein</fullName>
    </submittedName>
</protein>
<evidence type="ECO:0000256" key="1">
    <source>
        <dbReference type="SAM" id="MobiDB-lite"/>
    </source>
</evidence>
<name>A0A0K0DJI4_ANGCA</name>
<accession>A0A0K0DJI4</accession>
<dbReference type="STRING" id="6313.A0A0K0DJI4"/>
<feature type="region of interest" description="Disordered" evidence="1">
    <location>
        <begin position="79"/>
        <end position="179"/>
    </location>
</feature>
<reference evidence="3" key="2">
    <citation type="submission" date="2017-02" db="UniProtKB">
        <authorList>
            <consortium name="WormBaseParasite"/>
        </authorList>
    </citation>
    <scope>IDENTIFICATION</scope>
</reference>
<organism evidence="2 3">
    <name type="scientific">Angiostrongylus cantonensis</name>
    <name type="common">Rat lungworm</name>
    <dbReference type="NCBI Taxonomy" id="6313"/>
    <lineage>
        <taxon>Eukaryota</taxon>
        <taxon>Metazoa</taxon>
        <taxon>Ecdysozoa</taxon>
        <taxon>Nematoda</taxon>
        <taxon>Chromadorea</taxon>
        <taxon>Rhabditida</taxon>
        <taxon>Rhabditina</taxon>
        <taxon>Rhabditomorpha</taxon>
        <taxon>Strongyloidea</taxon>
        <taxon>Metastrongylidae</taxon>
        <taxon>Angiostrongylus</taxon>
    </lineage>
</organism>
<feature type="compositionally biased region" description="Acidic residues" evidence="1">
    <location>
        <begin position="119"/>
        <end position="151"/>
    </location>
</feature>
<feature type="compositionally biased region" description="Acidic residues" evidence="1">
    <location>
        <begin position="93"/>
        <end position="111"/>
    </location>
</feature>
<dbReference type="WBParaSite" id="ACAC_0001157201-mRNA-1">
    <property type="protein sequence ID" value="ACAC_0001157201-mRNA-1"/>
    <property type="gene ID" value="ACAC_0001157201"/>
</dbReference>
<dbReference type="AlphaFoldDB" id="A0A0K0DJI4"/>
<keyword evidence="2" id="KW-1185">Reference proteome</keyword>
<reference evidence="2" key="1">
    <citation type="submission" date="2012-09" db="EMBL/GenBank/DDBJ databases">
        <authorList>
            <person name="Martin A.A."/>
        </authorList>
    </citation>
    <scope>NUCLEOTIDE SEQUENCE</scope>
</reference>
<evidence type="ECO:0000313" key="3">
    <source>
        <dbReference type="WBParaSite" id="ACAC_0001157201-mRNA-1"/>
    </source>
</evidence>
<proteinExistence type="predicted"/>
<dbReference type="Proteomes" id="UP000035642">
    <property type="component" value="Unassembled WGS sequence"/>
</dbReference>
<evidence type="ECO:0000313" key="2">
    <source>
        <dbReference type="Proteomes" id="UP000035642"/>
    </source>
</evidence>
<feature type="compositionally biased region" description="Acidic residues" evidence="1">
    <location>
        <begin position="165"/>
        <end position="176"/>
    </location>
</feature>